<dbReference type="PANTHER" id="PTHR48111">
    <property type="entry name" value="REGULATOR OF RPOS"/>
    <property type="match status" value="1"/>
</dbReference>
<evidence type="ECO:0000256" key="6">
    <source>
        <dbReference type="PROSITE-ProRule" id="PRU00169"/>
    </source>
</evidence>
<dbReference type="InterPro" id="IPR039420">
    <property type="entry name" value="WalR-like"/>
</dbReference>
<dbReference type="PROSITE" id="PS50110">
    <property type="entry name" value="RESPONSE_REGULATORY"/>
    <property type="match status" value="1"/>
</dbReference>
<dbReference type="GO" id="GO:0000156">
    <property type="term" value="F:phosphorelay response regulator activity"/>
    <property type="evidence" value="ECO:0007669"/>
    <property type="project" value="TreeGrafter"/>
</dbReference>
<dbReference type="PANTHER" id="PTHR48111:SF1">
    <property type="entry name" value="TWO-COMPONENT RESPONSE REGULATOR ORR33"/>
    <property type="match status" value="1"/>
</dbReference>
<dbReference type="GO" id="GO:0005829">
    <property type="term" value="C:cytosol"/>
    <property type="evidence" value="ECO:0007669"/>
    <property type="project" value="TreeGrafter"/>
</dbReference>
<evidence type="ECO:0000259" key="7">
    <source>
        <dbReference type="PROSITE" id="PS50110"/>
    </source>
</evidence>
<proteinExistence type="predicted"/>
<dbReference type="GO" id="GO:0032993">
    <property type="term" value="C:protein-DNA complex"/>
    <property type="evidence" value="ECO:0007669"/>
    <property type="project" value="TreeGrafter"/>
</dbReference>
<keyword evidence="5" id="KW-0804">Transcription</keyword>
<dbReference type="Gene3D" id="3.40.50.2300">
    <property type="match status" value="1"/>
</dbReference>
<dbReference type="Proteomes" id="UP000003217">
    <property type="component" value="Unassembled WGS sequence"/>
</dbReference>
<dbReference type="EMBL" id="AEUY02000005">
    <property type="protein sequence ID" value="EHI65261.1"/>
    <property type="molecule type" value="Genomic_DNA"/>
</dbReference>
<evidence type="ECO:0000256" key="1">
    <source>
        <dbReference type="ARBA" id="ARBA00022553"/>
    </source>
</evidence>
<keyword evidence="9" id="KW-1185">Reference proteome</keyword>
<evidence type="ECO:0000313" key="8">
    <source>
        <dbReference type="EMBL" id="EHI65261.1"/>
    </source>
</evidence>
<dbReference type="SUPFAM" id="SSF52172">
    <property type="entry name" value="CheY-like"/>
    <property type="match status" value="1"/>
</dbReference>
<dbReference type="Gene3D" id="6.10.250.690">
    <property type="match status" value="1"/>
</dbReference>
<evidence type="ECO:0000256" key="3">
    <source>
        <dbReference type="ARBA" id="ARBA00023015"/>
    </source>
</evidence>
<sequence length="119" mass="13692">MKILMIEDDSTISFAVKTYLNKHNIETIIYNNLSQTENLNFNDFDLILLDANLPDGSGFNFLKWLREFSDLPVIMLTVKDEDKYVIKGLSQGADDYITKPFSLPVLKARIDNVFKLNKV</sequence>
<dbReference type="Pfam" id="PF00072">
    <property type="entry name" value="Response_reg"/>
    <property type="match status" value="1"/>
</dbReference>
<reference evidence="8 9" key="1">
    <citation type="journal article" date="2014" name="Int. J. Syst. Evol. Microbiol.">
        <title>Phylogenomics and the dynamic genome evolution of the genus Streptococcus.</title>
        <authorList>
            <consortium name="The Broad Institute Genome Sequencing Platform"/>
            <person name="Richards V.P."/>
            <person name="Palmer S.R."/>
            <person name="Pavinski Bitar P.D."/>
            <person name="Qin X."/>
            <person name="Weinstock G.M."/>
            <person name="Highlander S.K."/>
            <person name="Town C.D."/>
            <person name="Burne R.A."/>
            <person name="Stanhope M.J."/>
        </authorList>
    </citation>
    <scope>NUCLEOTIDE SEQUENCE [LARGE SCALE GENOMIC DNA]</scope>
    <source>
        <strain evidence="8 9">LQ 940-04</strain>
    </source>
</reference>
<name>G5K9C8_9STRE</name>
<dbReference type="CDD" id="cd17574">
    <property type="entry name" value="REC_OmpR"/>
    <property type="match status" value="1"/>
</dbReference>
<dbReference type="GO" id="GO:0006355">
    <property type="term" value="P:regulation of DNA-templated transcription"/>
    <property type="evidence" value="ECO:0007669"/>
    <property type="project" value="TreeGrafter"/>
</dbReference>
<dbReference type="InterPro" id="IPR001789">
    <property type="entry name" value="Sig_transdc_resp-reg_receiver"/>
</dbReference>
<dbReference type="InterPro" id="IPR011006">
    <property type="entry name" value="CheY-like_superfamily"/>
</dbReference>
<dbReference type="SMART" id="SM00448">
    <property type="entry name" value="REC"/>
    <property type="match status" value="1"/>
</dbReference>
<evidence type="ECO:0000256" key="5">
    <source>
        <dbReference type="ARBA" id="ARBA00023163"/>
    </source>
</evidence>
<accession>G5K9C8</accession>
<gene>
    <name evidence="8" type="ORF">STRPS_0346</name>
</gene>
<organism evidence="8 9">
    <name type="scientific">Streptococcus pseudoporcinus LQ 940-04</name>
    <dbReference type="NCBI Taxonomy" id="875093"/>
    <lineage>
        <taxon>Bacteria</taxon>
        <taxon>Bacillati</taxon>
        <taxon>Bacillota</taxon>
        <taxon>Bacilli</taxon>
        <taxon>Lactobacillales</taxon>
        <taxon>Streptococcaceae</taxon>
        <taxon>Streptococcus</taxon>
    </lineage>
</organism>
<feature type="modified residue" description="4-aspartylphosphate" evidence="6">
    <location>
        <position position="50"/>
    </location>
</feature>
<keyword evidence="4" id="KW-0238">DNA-binding</keyword>
<keyword evidence="3" id="KW-0805">Transcription regulation</keyword>
<comment type="caution">
    <text evidence="8">The sequence shown here is derived from an EMBL/GenBank/DDBJ whole genome shotgun (WGS) entry which is preliminary data.</text>
</comment>
<protein>
    <submittedName>
        <fullName evidence="8">Response regulator receiver domain protein</fullName>
    </submittedName>
</protein>
<evidence type="ECO:0000313" key="9">
    <source>
        <dbReference type="Proteomes" id="UP000003217"/>
    </source>
</evidence>
<dbReference type="AlphaFoldDB" id="G5K9C8"/>
<keyword evidence="2" id="KW-0902">Two-component regulatory system</keyword>
<dbReference type="GO" id="GO:0000976">
    <property type="term" value="F:transcription cis-regulatory region binding"/>
    <property type="evidence" value="ECO:0007669"/>
    <property type="project" value="TreeGrafter"/>
</dbReference>
<feature type="domain" description="Response regulatory" evidence="7">
    <location>
        <begin position="2"/>
        <end position="114"/>
    </location>
</feature>
<evidence type="ECO:0000256" key="2">
    <source>
        <dbReference type="ARBA" id="ARBA00023012"/>
    </source>
</evidence>
<keyword evidence="1 6" id="KW-0597">Phosphoprotein</keyword>
<evidence type="ECO:0000256" key="4">
    <source>
        <dbReference type="ARBA" id="ARBA00023125"/>
    </source>
</evidence>